<keyword evidence="4" id="KW-0508">mRNA splicing</keyword>
<evidence type="ECO:0000256" key="5">
    <source>
        <dbReference type="ARBA" id="ARBA00044493"/>
    </source>
</evidence>
<evidence type="ECO:0000256" key="8">
    <source>
        <dbReference type="PROSITE-ProRule" id="PRU00708"/>
    </source>
</evidence>
<evidence type="ECO:0000256" key="6">
    <source>
        <dbReference type="ARBA" id="ARBA00044511"/>
    </source>
</evidence>
<comment type="subcellular location">
    <subcellularLocation>
        <location evidence="1">Mitochondrion</location>
    </subcellularLocation>
</comment>
<proteinExistence type="inferred from homology"/>
<dbReference type="PANTHER" id="PTHR47447">
    <property type="entry name" value="OS03G0856100 PROTEIN"/>
    <property type="match status" value="1"/>
</dbReference>
<comment type="function">
    <text evidence="5">Regulates mitochondrial small subunit maturation by controlling 15S rRNA 5'-end processing. Localizes to the 5' precursor of the 15S rRNA in a position that is subsequently occupied by mS47 in the mature yeast mtSSU. Uses structure and sequence-specific RNA recognition, binding to a single-stranded region of the precursor and specifically recognizing bases -6 to -1. The exchange of Ccm1 for mS47 is coupled to the irreversible removal of precursor rRNA that is accompanied by conformational changes of the mitoribosomal proteins uS5m and mS26. These conformational changes signal completion of 5'-end rRNA processing through protection of the mature 5'-end of the 15S rRNA and stabilization of mS47. The removal of the 5' precursor together with the dissociation of Ccm1 may be catalyzed by the 5'-3' exoribonuclease Pet127. Involved in the specific removal of group I introns in mitochondrial encoded transcripts.</text>
</comment>
<evidence type="ECO:0000256" key="3">
    <source>
        <dbReference type="ARBA" id="ARBA00022737"/>
    </source>
</evidence>
<dbReference type="InterPro" id="IPR033443">
    <property type="entry name" value="PROP1-like_PPR_dom"/>
</dbReference>
<dbReference type="InterPro" id="IPR053949">
    <property type="entry name" value="SBE2/SBE22_M"/>
</dbReference>
<dbReference type="Proteomes" id="UP000788993">
    <property type="component" value="Unassembled WGS sequence"/>
</dbReference>
<evidence type="ECO:0000256" key="1">
    <source>
        <dbReference type="ARBA" id="ARBA00004173"/>
    </source>
</evidence>
<accession>A0A9P8P4X2</accession>
<feature type="repeat" description="PPR" evidence="8">
    <location>
        <begin position="743"/>
        <end position="777"/>
    </location>
</feature>
<dbReference type="GO" id="GO:0005739">
    <property type="term" value="C:mitochondrion"/>
    <property type="evidence" value="ECO:0007669"/>
    <property type="project" value="UniProtKB-SubCell"/>
</dbReference>
<keyword evidence="4" id="KW-0507">mRNA processing</keyword>
<dbReference type="Gene3D" id="1.25.40.10">
    <property type="entry name" value="Tetratricopeptide repeat domain"/>
    <property type="match status" value="2"/>
</dbReference>
<feature type="compositionally biased region" description="Low complexity" evidence="9">
    <location>
        <begin position="61"/>
        <end position="72"/>
    </location>
</feature>
<dbReference type="GO" id="GO:0008380">
    <property type="term" value="P:RNA splicing"/>
    <property type="evidence" value="ECO:0007669"/>
    <property type="project" value="UniProtKB-KW"/>
</dbReference>
<feature type="region of interest" description="Disordered" evidence="9">
    <location>
        <begin position="53"/>
        <end position="72"/>
    </location>
</feature>
<evidence type="ECO:0000259" key="10">
    <source>
        <dbReference type="Pfam" id="PF17177"/>
    </source>
</evidence>
<feature type="domain" description="SBE2/SBE22 middle" evidence="11">
    <location>
        <begin position="227"/>
        <end position="269"/>
    </location>
</feature>
<dbReference type="PANTHER" id="PTHR47447:SF17">
    <property type="entry name" value="OS12G0638900 PROTEIN"/>
    <property type="match status" value="1"/>
</dbReference>
<reference evidence="12" key="2">
    <citation type="submission" date="2021-01" db="EMBL/GenBank/DDBJ databases">
        <authorList>
            <person name="Schikora-Tamarit M.A."/>
        </authorList>
    </citation>
    <scope>NUCLEOTIDE SEQUENCE</scope>
    <source>
        <strain evidence="12">NCAIM Y.01608</strain>
    </source>
</reference>
<evidence type="ECO:0000256" key="4">
    <source>
        <dbReference type="ARBA" id="ARBA00023187"/>
    </source>
</evidence>
<evidence type="ECO:0000313" key="12">
    <source>
        <dbReference type="EMBL" id="KAH3665282.1"/>
    </source>
</evidence>
<evidence type="ECO:0000256" key="2">
    <source>
        <dbReference type="ARBA" id="ARBA00006192"/>
    </source>
</evidence>
<dbReference type="InterPro" id="IPR002885">
    <property type="entry name" value="PPR_rpt"/>
</dbReference>
<dbReference type="InterPro" id="IPR011990">
    <property type="entry name" value="TPR-like_helical_dom_sf"/>
</dbReference>
<comment type="similarity">
    <text evidence="2">Belongs to the CCM1 family.</text>
</comment>
<gene>
    <name evidence="12" type="ORF">OGATHE_004097</name>
</gene>
<protein>
    <recommendedName>
        <fullName evidence="7">Mitochondrial 15S rRNA processing factor CCM1</fullName>
    </recommendedName>
</protein>
<feature type="domain" description="PROP1-like PPR" evidence="10">
    <location>
        <begin position="731"/>
        <end position="863"/>
    </location>
</feature>
<evidence type="ECO:0000259" key="11">
    <source>
        <dbReference type="Pfam" id="PF22874"/>
    </source>
</evidence>
<name>A0A9P8P4X2_9ASCO</name>
<dbReference type="PROSITE" id="PS51375">
    <property type="entry name" value="PPR"/>
    <property type="match status" value="1"/>
</dbReference>
<comment type="subunit">
    <text evidence="6">Binds to mitochondrial small subunit 15S rRNA.</text>
</comment>
<sequence>MAKQCDFLEVPMTPKLAHPQTLQRSPNSMPSFSALGIKRPSDSILNCARQDLATGESSGDSNGSTSRVSSITSASSTELAKIRYKIPPPRVGRVGKTLSQQEKYKLYEEMEEDDDISQEPAMFNVPMALHSTASLFEFSNKTSGSRILKQAWHDSSKLAPSPLPGALAKKSQTEPTYLPSPVLTKHHTYLNLSPDARDLSNFYEYSIQNYVEQEMNRRSKYSNKVDELDDRKLVSAEKADSLTITRPSWLPPKNKHESLKHEKEFSKLVEKQGLRRKKESLKKEQRERDKMIGDARLVYLSGKDRISSSNLAEIKKLIWRSEVDPTVRYTLFVKVLEYKHLSTDIPNLPSTTKKLDLDSFISRHPDIYRSPKLVASLEQLLQITSAQQDWQFNTYHANLALLVNDFTFSRALGVLYYLNTHVITKEFITKFNAIQSHSYIKSALKCFKDDLSLVNFDAFIKIVNNFSLPIVFKIISLLMVYADHKLLYSCITTILLHYHFGWNNLNLVLHNQDPVIRIDDEELFWSRVPQPPDATKIDTSLSEQIKNLEKFTQQFQSIVKTKQDLSAQKKAMEDLHINDNPDDPVDEEADALFEALMSSNSSQNPLLLEDGPSAQSLSIFPPAEPYTALPPSIREKLDPETIKHITVAAGANWVPVVDRLHQTSGLAGSRPIDVVRFMTKIPRAQRPLVVAKIHDMSISAGLLENVHIYNTIMSCYNMASATQARPIVEKLYSELQEKNIKPNLITYSVMVNLYSKLTDVDNVRKFMQQISSEGLVATKEVYTSVLQMYVRLEKYEHVLETFNTMKFLSIETAPSSRTYSSVILMDVLNNNVEHALGLYEEMVAKKLPLEPETYLALVKGCTTRRELIEKGWQFIIEYYSKGFPMDARVIEMMMALAVKDSDLNLARALFVGLFDTLTKAEGRLAPPSPVALKYLFNAYAFYDPQRVPVSRLNKQVGEIAARTFDLCDFCFHVDAPPFLPTLHVGETQALSEARALFQYFSAKFPQQISVEVLDAFLFVFAWKGESIVEFEQLWNRHTFFRGEGVTVEEPEEPEEQSVQEQLSKEPAVAAAATTPTLKYPRNDRLYNVCLHAARIHKDVRFAQKIWTERGKYRKTPEFQRLSPQKQDQQDFKFARGIVSVFTQTNNVVDAYQLNKLYSSYLQRRLRLVQGVQKTANQLIGHRPGLQTVGHAVQLRGVGLDVVLLERKLLDGSLELEQQRVDGGHGKLCHGEVQRGRVLQRAQMPPLFAEHVAKLVDVEFVGAECHHRELRIADNLELWNFLLDRLSESARRQNDILARLGVTVVTHVHHRGPCAHGERAGT</sequence>
<evidence type="ECO:0000313" key="13">
    <source>
        <dbReference type="Proteomes" id="UP000788993"/>
    </source>
</evidence>
<reference evidence="12" key="1">
    <citation type="journal article" date="2021" name="Open Biol.">
        <title>Shared evolutionary footprints suggest mitochondrial oxidative damage underlies multiple complex I losses in fungi.</title>
        <authorList>
            <person name="Schikora-Tamarit M.A."/>
            <person name="Marcet-Houben M."/>
            <person name="Nosek J."/>
            <person name="Gabaldon T."/>
        </authorList>
    </citation>
    <scope>NUCLEOTIDE SEQUENCE</scope>
    <source>
        <strain evidence="12">NCAIM Y.01608</strain>
    </source>
</reference>
<dbReference type="Pfam" id="PF17177">
    <property type="entry name" value="PPR_long"/>
    <property type="match status" value="1"/>
</dbReference>
<dbReference type="EMBL" id="JAEUBD010001178">
    <property type="protein sequence ID" value="KAH3665282.1"/>
    <property type="molecule type" value="Genomic_DNA"/>
</dbReference>
<comment type="caution">
    <text evidence="12">The sequence shown here is derived from an EMBL/GenBank/DDBJ whole genome shotgun (WGS) entry which is preliminary data.</text>
</comment>
<organism evidence="12 13">
    <name type="scientific">Ogataea polymorpha</name>
    <dbReference type="NCBI Taxonomy" id="460523"/>
    <lineage>
        <taxon>Eukaryota</taxon>
        <taxon>Fungi</taxon>
        <taxon>Dikarya</taxon>
        <taxon>Ascomycota</taxon>
        <taxon>Saccharomycotina</taxon>
        <taxon>Pichiomycetes</taxon>
        <taxon>Pichiales</taxon>
        <taxon>Pichiaceae</taxon>
        <taxon>Ogataea</taxon>
    </lineage>
</organism>
<keyword evidence="3" id="KW-0677">Repeat</keyword>
<evidence type="ECO:0000256" key="9">
    <source>
        <dbReference type="SAM" id="MobiDB-lite"/>
    </source>
</evidence>
<dbReference type="Pfam" id="PF22874">
    <property type="entry name" value="SBE2_M"/>
    <property type="match status" value="1"/>
</dbReference>
<evidence type="ECO:0000256" key="7">
    <source>
        <dbReference type="ARBA" id="ARBA00044527"/>
    </source>
</evidence>
<keyword evidence="13" id="KW-1185">Reference proteome</keyword>